<evidence type="ECO:0000313" key="7">
    <source>
        <dbReference type="EMBL" id="CAB4678908.1"/>
    </source>
</evidence>
<dbReference type="InterPro" id="IPR041711">
    <property type="entry name" value="Met-tRNA-FMT_N"/>
</dbReference>
<dbReference type="InterPro" id="IPR002376">
    <property type="entry name" value="Formyl_transf_N"/>
</dbReference>
<evidence type="ECO:0000256" key="2">
    <source>
        <dbReference type="ARBA" id="ARBA00012261"/>
    </source>
</evidence>
<keyword evidence="4" id="KW-0648">Protein biosynthesis</keyword>
<dbReference type="InterPro" id="IPR005793">
    <property type="entry name" value="Formyl_trans_C"/>
</dbReference>
<comment type="similarity">
    <text evidence="1">Belongs to the Fmt family.</text>
</comment>
<evidence type="ECO:0000256" key="1">
    <source>
        <dbReference type="ARBA" id="ARBA00010699"/>
    </source>
</evidence>
<keyword evidence="3" id="KW-0808">Transferase</keyword>
<proteinExistence type="inferred from homology"/>
<dbReference type="PANTHER" id="PTHR11138">
    <property type="entry name" value="METHIONYL-TRNA FORMYLTRANSFERASE"/>
    <property type="match status" value="1"/>
</dbReference>
<sequence length="307" mass="32735">MKILFAGTPAIAVEVLEGLLQSGHEVVGILTREQAPVGRKKVLTPSPVSKRGTELGIPVIEANKISSGVLDVIASFGADLAVVVAYGVILKKEALDALPMGWFNLHFSVLPKWRGAAPVQRSIEAGDTETGVTLFKLDEGMDSGPIVAIAPALIHPNETADDLLERLGKVSVSLINAELPGIYAGTAKLTPQTGAPTFATKPSRQDAKLDFKLSAKVLDNKVRAMNSEPMAWCHIGEDTIRIIETSQFSGSPSTETQVGEVLLHENKVLVSSGSNTWLELLRVQPSSKNEMSARDWLNGKNGSVVLS</sequence>
<dbReference type="EMBL" id="CAEZXL010000008">
    <property type="protein sequence ID" value="CAB4678908.1"/>
    <property type="molecule type" value="Genomic_DNA"/>
</dbReference>
<feature type="domain" description="Formyl transferase C-terminal" evidence="6">
    <location>
        <begin position="204"/>
        <end position="301"/>
    </location>
</feature>
<dbReference type="GO" id="GO:0005829">
    <property type="term" value="C:cytosol"/>
    <property type="evidence" value="ECO:0007669"/>
    <property type="project" value="TreeGrafter"/>
</dbReference>
<dbReference type="InterPro" id="IPR005794">
    <property type="entry name" value="Fmt"/>
</dbReference>
<dbReference type="SUPFAM" id="SSF50486">
    <property type="entry name" value="FMT C-terminal domain-like"/>
    <property type="match status" value="1"/>
</dbReference>
<dbReference type="CDD" id="cd08646">
    <property type="entry name" value="FMT_core_Met-tRNA-FMT_N"/>
    <property type="match status" value="1"/>
</dbReference>
<dbReference type="Pfam" id="PF00551">
    <property type="entry name" value="Formyl_trans_N"/>
    <property type="match status" value="1"/>
</dbReference>
<protein>
    <recommendedName>
        <fullName evidence="2">methionyl-tRNA formyltransferase</fullName>
        <ecNumber evidence="2">2.1.2.9</ecNumber>
    </recommendedName>
</protein>
<dbReference type="PANTHER" id="PTHR11138:SF5">
    <property type="entry name" value="METHIONYL-TRNA FORMYLTRANSFERASE, MITOCHONDRIAL"/>
    <property type="match status" value="1"/>
</dbReference>
<dbReference type="CDD" id="cd08704">
    <property type="entry name" value="Met_tRNA_FMT_C"/>
    <property type="match status" value="1"/>
</dbReference>
<evidence type="ECO:0000259" key="5">
    <source>
        <dbReference type="Pfam" id="PF00551"/>
    </source>
</evidence>
<gene>
    <name evidence="7" type="ORF">UFOPK2373_00108</name>
</gene>
<dbReference type="InterPro" id="IPR036477">
    <property type="entry name" value="Formyl_transf_N_sf"/>
</dbReference>
<name>A0A6J6N111_9ZZZZ</name>
<dbReference type="EC" id="2.1.2.9" evidence="2"/>
<organism evidence="7">
    <name type="scientific">freshwater metagenome</name>
    <dbReference type="NCBI Taxonomy" id="449393"/>
    <lineage>
        <taxon>unclassified sequences</taxon>
        <taxon>metagenomes</taxon>
        <taxon>ecological metagenomes</taxon>
    </lineage>
</organism>
<dbReference type="InterPro" id="IPR044135">
    <property type="entry name" value="Met-tRNA-FMT_C"/>
</dbReference>
<dbReference type="Gene3D" id="3.40.50.12230">
    <property type="match status" value="1"/>
</dbReference>
<dbReference type="NCBIfam" id="TIGR00460">
    <property type="entry name" value="fmt"/>
    <property type="match status" value="1"/>
</dbReference>
<dbReference type="InterPro" id="IPR011034">
    <property type="entry name" value="Formyl_transferase-like_C_sf"/>
</dbReference>
<dbReference type="SUPFAM" id="SSF53328">
    <property type="entry name" value="Formyltransferase"/>
    <property type="match status" value="1"/>
</dbReference>
<dbReference type="GO" id="GO:0004479">
    <property type="term" value="F:methionyl-tRNA formyltransferase activity"/>
    <property type="evidence" value="ECO:0007669"/>
    <property type="project" value="UniProtKB-EC"/>
</dbReference>
<accession>A0A6J6N111</accession>
<reference evidence="7" key="1">
    <citation type="submission" date="2020-05" db="EMBL/GenBank/DDBJ databases">
        <authorList>
            <person name="Chiriac C."/>
            <person name="Salcher M."/>
            <person name="Ghai R."/>
            <person name="Kavagutti S V."/>
        </authorList>
    </citation>
    <scope>NUCLEOTIDE SEQUENCE</scope>
</reference>
<evidence type="ECO:0000256" key="3">
    <source>
        <dbReference type="ARBA" id="ARBA00022679"/>
    </source>
</evidence>
<dbReference type="AlphaFoldDB" id="A0A6J6N111"/>
<feature type="domain" description="Formyl transferase N-terminal" evidence="5">
    <location>
        <begin position="1"/>
        <end position="173"/>
    </location>
</feature>
<evidence type="ECO:0000256" key="4">
    <source>
        <dbReference type="ARBA" id="ARBA00022917"/>
    </source>
</evidence>
<dbReference type="HAMAP" id="MF_00182">
    <property type="entry name" value="Formyl_trans"/>
    <property type="match status" value="1"/>
</dbReference>
<dbReference type="Pfam" id="PF02911">
    <property type="entry name" value="Formyl_trans_C"/>
    <property type="match status" value="1"/>
</dbReference>
<evidence type="ECO:0000259" key="6">
    <source>
        <dbReference type="Pfam" id="PF02911"/>
    </source>
</evidence>